<dbReference type="OrthoDB" id="10250504at2759"/>
<dbReference type="EMBL" id="JAGIXG020000005">
    <property type="protein sequence ID" value="KAI6784064.1"/>
    <property type="molecule type" value="Genomic_DNA"/>
</dbReference>
<feature type="compositionally biased region" description="Basic residues" evidence="3">
    <location>
        <begin position="97"/>
        <end position="107"/>
    </location>
</feature>
<feature type="compositionally biased region" description="Low complexity" evidence="3">
    <location>
        <begin position="459"/>
        <end position="469"/>
    </location>
</feature>
<dbReference type="GeneID" id="75831096"/>
<feature type="region of interest" description="Disordered" evidence="3">
    <location>
        <begin position="454"/>
        <end position="486"/>
    </location>
</feature>
<evidence type="ECO:0000256" key="1">
    <source>
        <dbReference type="ARBA" id="ARBA00022478"/>
    </source>
</evidence>
<evidence type="ECO:0000256" key="3">
    <source>
        <dbReference type="SAM" id="MobiDB-lite"/>
    </source>
</evidence>
<dbReference type="RefSeq" id="XP_051364920.1">
    <property type="nucleotide sequence ID" value="XM_051503281.1"/>
</dbReference>
<feature type="compositionally biased region" description="Basic and acidic residues" evidence="3">
    <location>
        <begin position="25"/>
        <end position="35"/>
    </location>
</feature>
<dbReference type="Gene3D" id="2.40.50.1060">
    <property type="match status" value="1"/>
</dbReference>
<evidence type="ECO:0000313" key="6">
    <source>
        <dbReference type="Proteomes" id="UP001055219"/>
    </source>
</evidence>
<proteinExistence type="predicted"/>
<dbReference type="InterPro" id="IPR036898">
    <property type="entry name" value="RNA_pol_Rpb7-like_N_sf"/>
</dbReference>
<reference evidence="5" key="2">
    <citation type="submission" date="2022-07" db="EMBL/GenBank/DDBJ databases">
        <authorList>
            <person name="Goncalves M.F.M."/>
            <person name="Hilario S."/>
            <person name="Van De Peer Y."/>
            <person name="Esteves A.C."/>
            <person name="Alves A."/>
        </authorList>
    </citation>
    <scope>NUCLEOTIDE SEQUENCE</scope>
    <source>
        <strain evidence="5">MUM 19.33</strain>
    </source>
</reference>
<dbReference type="Gene3D" id="3.30.1490.120">
    <property type="entry name" value="RNA polymerase Rpb7-like, N-terminal domain"/>
    <property type="match status" value="1"/>
</dbReference>
<dbReference type="Pfam" id="PF17875">
    <property type="entry name" value="RPA43_OB"/>
    <property type="match status" value="1"/>
</dbReference>
<feature type="region of interest" description="Disordered" evidence="3">
    <location>
        <begin position="1"/>
        <end position="200"/>
    </location>
</feature>
<feature type="compositionally biased region" description="Basic and acidic residues" evidence="3">
    <location>
        <begin position="125"/>
        <end position="139"/>
    </location>
</feature>
<protein>
    <recommendedName>
        <fullName evidence="4">RPA43 OB domain-containing protein</fullName>
    </recommendedName>
</protein>
<comment type="caution">
    <text evidence="5">The sequence shown here is derived from an EMBL/GenBank/DDBJ whole genome shotgun (WGS) entry which is preliminary data.</text>
</comment>
<feature type="domain" description="RPA43 OB" evidence="4">
    <location>
        <begin position="294"/>
        <end position="410"/>
    </location>
</feature>
<reference evidence="5" key="1">
    <citation type="journal article" date="2021" name="J Fungi (Basel)">
        <title>Genomic and Metabolomic Analyses of the Marine Fungus Emericellopsis cladophorae: Insights into Saltwater Adaptability Mechanisms and Its Biosynthetic Potential.</title>
        <authorList>
            <person name="Goncalves M.F.M."/>
            <person name="Hilario S."/>
            <person name="Van de Peer Y."/>
            <person name="Esteves A.C."/>
            <person name="Alves A."/>
        </authorList>
    </citation>
    <scope>NUCLEOTIDE SEQUENCE</scope>
    <source>
        <strain evidence="5">MUM 19.33</strain>
    </source>
</reference>
<dbReference type="GO" id="GO:0000428">
    <property type="term" value="C:DNA-directed RNA polymerase complex"/>
    <property type="evidence" value="ECO:0007669"/>
    <property type="project" value="UniProtKB-KW"/>
</dbReference>
<feature type="compositionally biased region" description="Basic and acidic residues" evidence="3">
    <location>
        <begin position="8"/>
        <end position="18"/>
    </location>
</feature>
<feature type="compositionally biased region" description="Low complexity" evidence="3">
    <location>
        <begin position="151"/>
        <end position="174"/>
    </location>
</feature>
<evidence type="ECO:0000313" key="5">
    <source>
        <dbReference type="EMBL" id="KAI6784064.1"/>
    </source>
</evidence>
<sequence length="486" mass="54079">MAPIDTPEAVKPKKEKKDKSAKKRAREEEAATEERKHKKSKSVAATSPEPEQAADPTEHQVKDQKKQKKKKKDKTAVVEDAPIAETPVVEDEAAQRKREKKEKRRKQKLEEANGSSNAAPPATENDAHQPEDGVQIEKKDKKKKKDKKHAAPMVEQPQQQQQQQQEAADPDAMQVDSDSKPASKPNKIHQPSDIPSHPQFPFYQQTVSLYEPIFPNGWAKPITGCESQHLRHLRNRYVPSLRGVLLDYENITLGEVPGRRGAARDDESPTLLTSKAEFGGAFGWMTADVKLFVPSRGAWMEGSVNLQTEGHIGVVCFGKFNASIEARRLPPSWKWVSDDDDNNGVSDETASVVTGAVPDEHGVVRQIHSTGYWVDEAGDKVAGKTRFRIRNFDVGISGDSTYLSLQGTMLDRDSEKKLVAAEAKDAKERRARRGGKQLKRTVPDFSMTKFDYVEEEGQDQQQAHDVQQALELPEGADGGDLATETE</sequence>
<dbReference type="Proteomes" id="UP001055219">
    <property type="component" value="Unassembled WGS sequence"/>
</dbReference>
<keyword evidence="2" id="KW-0804">Transcription</keyword>
<organism evidence="5 6">
    <name type="scientific">Emericellopsis cladophorae</name>
    <dbReference type="NCBI Taxonomy" id="2686198"/>
    <lineage>
        <taxon>Eukaryota</taxon>
        <taxon>Fungi</taxon>
        <taxon>Dikarya</taxon>
        <taxon>Ascomycota</taxon>
        <taxon>Pezizomycotina</taxon>
        <taxon>Sordariomycetes</taxon>
        <taxon>Hypocreomycetidae</taxon>
        <taxon>Hypocreales</taxon>
        <taxon>Bionectriaceae</taxon>
        <taxon>Emericellopsis</taxon>
    </lineage>
</organism>
<accession>A0A9P9Y6Y6</accession>
<keyword evidence="1" id="KW-0240">DNA-directed RNA polymerase</keyword>
<evidence type="ECO:0000256" key="2">
    <source>
        <dbReference type="ARBA" id="ARBA00023163"/>
    </source>
</evidence>
<feature type="compositionally biased region" description="Basic residues" evidence="3">
    <location>
        <begin position="140"/>
        <end position="150"/>
    </location>
</feature>
<gene>
    <name evidence="5" type="ORF">J7T54_004610</name>
</gene>
<evidence type="ECO:0000259" key="4">
    <source>
        <dbReference type="Pfam" id="PF17875"/>
    </source>
</evidence>
<name>A0A9P9Y6Y6_9HYPO</name>
<dbReference type="AlphaFoldDB" id="A0A9P9Y6Y6"/>
<keyword evidence="6" id="KW-1185">Reference proteome</keyword>
<dbReference type="InterPro" id="IPR041178">
    <property type="entry name" value="RPA43_OB"/>
</dbReference>